<dbReference type="AlphaFoldDB" id="A0A2P4XSR2"/>
<feature type="coiled-coil region" evidence="2">
    <location>
        <begin position="5"/>
        <end position="36"/>
    </location>
</feature>
<protein>
    <recommendedName>
        <fullName evidence="1">acetate--CoA ligase</fullName>
        <ecNumber evidence="1">6.2.1.1</ecNumber>
    </recommendedName>
</protein>
<sequence length="367" mass="41399">MGTAQRNARLKLLELLEQAQEEQEKWTYNKRNLTADALRDRVVDAKTQWVFTADEGRRGGISVQLSNLREREYGTHAKPTTFMFVFKRTHNPEVNMNPAIDVDMDAELLLHPGYLLYAMMTAKYAFDIHDDDIFASRPMYPDHGRYWDLVQRPKVTKFYTAPTAIRALMARGDDKIRDYDLSSLKVLGSVGEPINPEAWKWYYEVVGNRQCYIVDTYWQTETGGHIGVGMPGATPMKPGSCSKPFFGIDFVVTDENGNEIEGNEGQLCIRSPWPGMARTVYGDHNRYLQVYTASHKGLYFTGDGCRRDKDGYYFITGRIDDVLCTSGHRIGTAELESTLVGHSAVAEAAVIGIPHRDGSGAAQDSKW</sequence>
<dbReference type="GO" id="GO:0003987">
    <property type="term" value="F:acetate-CoA ligase activity"/>
    <property type="evidence" value="ECO:0007669"/>
    <property type="project" value="UniProtKB-EC"/>
</dbReference>
<dbReference type="InterPro" id="IPR045851">
    <property type="entry name" value="AMP-bd_C_sf"/>
</dbReference>
<evidence type="ECO:0000313" key="4">
    <source>
        <dbReference type="EMBL" id="POM68590.1"/>
    </source>
</evidence>
<dbReference type="SUPFAM" id="SSF56801">
    <property type="entry name" value="Acetyl-CoA synthetase-like"/>
    <property type="match status" value="1"/>
</dbReference>
<dbReference type="Pfam" id="PF00501">
    <property type="entry name" value="AMP-binding"/>
    <property type="match status" value="1"/>
</dbReference>
<dbReference type="InterPro" id="IPR042099">
    <property type="entry name" value="ANL_N_sf"/>
</dbReference>
<dbReference type="OrthoDB" id="1706066at2759"/>
<dbReference type="Gene3D" id="3.40.50.12780">
    <property type="entry name" value="N-terminal domain of ligase-like"/>
    <property type="match status" value="1"/>
</dbReference>
<comment type="caution">
    <text evidence="4">The sequence shown here is derived from an EMBL/GenBank/DDBJ whole genome shotgun (WGS) entry which is preliminary data.</text>
</comment>
<dbReference type="EC" id="6.2.1.1" evidence="1"/>
<accession>A0A2P4XSR2</accession>
<proteinExistence type="predicted"/>
<dbReference type="EMBL" id="NCKW01008138">
    <property type="protein sequence ID" value="POM68590.1"/>
    <property type="molecule type" value="Genomic_DNA"/>
</dbReference>
<dbReference type="GO" id="GO:0006085">
    <property type="term" value="P:acetyl-CoA biosynthetic process"/>
    <property type="evidence" value="ECO:0007669"/>
    <property type="project" value="TreeGrafter"/>
</dbReference>
<evidence type="ECO:0000259" key="3">
    <source>
        <dbReference type="Pfam" id="PF00501"/>
    </source>
</evidence>
<reference evidence="4 5" key="1">
    <citation type="journal article" date="2017" name="Genome Biol. Evol.">
        <title>Phytophthora megakarya and P. palmivora, closely related causal agents of cacao black pod rot, underwent increases in genome sizes and gene numbers by different mechanisms.</title>
        <authorList>
            <person name="Ali S.S."/>
            <person name="Shao J."/>
            <person name="Lary D.J."/>
            <person name="Kronmiller B."/>
            <person name="Shen D."/>
            <person name="Strem M.D."/>
            <person name="Amoako-Attah I."/>
            <person name="Akrofi A.Y."/>
            <person name="Begoude B.A."/>
            <person name="Ten Hoopen G.M."/>
            <person name="Coulibaly K."/>
            <person name="Kebe B.I."/>
            <person name="Melnick R.L."/>
            <person name="Guiltinan M.J."/>
            <person name="Tyler B.M."/>
            <person name="Meinhardt L.W."/>
            <person name="Bailey B.A."/>
        </authorList>
    </citation>
    <scope>NUCLEOTIDE SEQUENCE [LARGE SCALE GENOMIC DNA]</scope>
    <source>
        <strain evidence="5">sbr112.9</strain>
    </source>
</reference>
<dbReference type="PANTHER" id="PTHR24095">
    <property type="entry name" value="ACETYL-COENZYME A SYNTHETASE"/>
    <property type="match status" value="1"/>
</dbReference>
<organism evidence="4 5">
    <name type="scientific">Phytophthora palmivora</name>
    <dbReference type="NCBI Taxonomy" id="4796"/>
    <lineage>
        <taxon>Eukaryota</taxon>
        <taxon>Sar</taxon>
        <taxon>Stramenopiles</taxon>
        <taxon>Oomycota</taxon>
        <taxon>Peronosporomycetes</taxon>
        <taxon>Peronosporales</taxon>
        <taxon>Peronosporaceae</taxon>
        <taxon>Phytophthora</taxon>
    </lineage>
</organism>
<dbReference type="Proteomes" id="UP000237271">
    <property type="component" value="Unassembled WGS sequence"/>
</dbReference>
<keyword evidence="5" id="KW-1185">Reference proteome</keyword>
<feature type="domain" description="AMP-dependent synthetase/ligase" evidence="3">
    <location>
        <begin position="139"/>
        <end position="277"/>
    </location>
</feature>
<dbReference type="PANTHER" id="PTHR24095:SF14">
    <property type="entry name" value="ACETYL-COENZYME A SYNTHETASE 1"/>
    <property type="match status" value="1"/>
</dbReference>
<dbReference type="InterPro" id="IPR000873">
    <property type="entry name" value="AMP-dep_synth/lig_dom"/>
</dbReference>
<evidence type="ECO:0000256" key="1">
    <source>
        <dbReference type="ARBA" id="ARBA00013275"/>
    </source>
</evidence>
<gene>
    <name evidence="4" type="ORF">PHPALM_15237</name>
</gene>
<name>A0A2P4XSR2_9STRA</name>
<keyword evidence="2" id="KW-0175">Coiled coil</keyword>
<evidence type="ECO:0000256" key="2">
    <source>
        <dbReference type="SAM" id="Coils"/>
    </source>
</evidence>
<dbReference type="Gene3D" id="3.30.300.30">
    <property type="match status" value="1"/>
</dbReference>
<evidence type="ECO:0000313" key="5">
    <source>
        <dbReference type="Proteomes" id="UP000237271"/>
    </source>
</evidence>